<dbReference type="PANTHER" id="PTHR34512:SF30">
    <property type="entry name" value="OUTER MEMBRANE PROTEIN ASSEMBLY FACTOR BAMB"/>
    <property type="match status" value="1"/>
</dbReference>
<proteinExistence type="inferred from homology"/>
<dbReference type="Pfam" id="PF13360">
    <property type="entry name" value="PQQ_2"/>
    <property type="match status" value="1"/>
</dbReference>
<comment type="subunit">
    <text evidence="4">Part of the Bam complex.</text>
</comment>
<dbReference type="InterPro" id="IPR002372">
    <property type="entry name" value="PQQ_rpt_dom"/>
</dbReference>
<sequence>MQRRRLIQLGAVALLLASCSATSDFFLGKDNRPAPKPLPASSGQVATNILWKHNLGDGGADKGLALKPAYDGGRVYAVSADGRLYAFEAESGAQLWREKLGNNISAGVAVNHNSVFVGTDSGDLLALSTEDGETRWRAPLSGLMLAAPVAADGMVYARSIDGTLTAFDADNGSELWRYHINEPVLSVRGNAEPVVGGGVVIITTDNGYFVVLDQKNGLPVIEQRVASSSGSNPVARLVDMDSTPLVANGVLYGAAYQSMLFAVDLQKGQPLWQQEQASTQKDIALNRDGIYLVSDTDHLIALNPQDGRVRWQNDRLEGRRLSPPFALSDGRVGVLDYEGWLHWIDGTSGELIGQQKIAAGSADTPAVVLRDSILWQLDDGTLLKFRPQ</sequence>
<feature type="chain" id="PRO_5009005374" description="Outer membrane protein assembly factor BamB" evidence="5">
    <location>
        <begin position="24"/>
        <end position="388"/>
    </location>
</feature>
<dbReference type="RefSeq" id="WP_079540274.1">
    <property type="nucleotide sequence ID" value="NZ_CALFOW010000124.1"/>
</dbReference>
<organism evidence="7 8">
    <name type="scientific">Cardiobacterium hominis</name>
    <dbReference type="NCBI Taxonomy" id="2718"/>
    <lineage>
        <taxon>Bacteria</taxon>
        <taxon>Pseudomonadati</taxon>
        <taxon>Pseudomonadota</taxon>
        <taxon>Gammaproteobacteria</taxon>
        <taxon>Cardiobacteriales</taxon>
        <taxon>Cardiobacteriaceae</taxon>
        <taxon>Cardiobacterium</taxon>
    </lineage>
</organism>
<keyword evidence="2 4" id="KW-0472">Membrane</keyword>
<evidence type="ECO:0000256" key="3">
    <source>
        <dbReference type="ARBA" id="ARBA00023237"/>
    </source>
</evidence>
<dbReference type="SUPFAM" id="SSF50998">
    <property type="entry name" value="Quinoprotein alcohol dehydrogenase-like"/>
    <property type="match status" value="1"/>
</dbReference>
<evidence type="ECO:0000313" key="7">
    <source>
        <dbReference type="EMBL" id="SAM63063.1"/>
    </source>
</evidence>
<protein>
    <recommendedName>
        <fullName evidence="4">Outer membrane protein assembly factor BamB</fullName>
    </recommendedName>
</protein>
<dbReference type="HAMAP" id="MF_00923">
    <property type="entry name" value="OM_assembly_BamB"/>
    <property type="match status" value="1"/>
</dbReference>
<dbReference type="SMART" id="SM00564">
    <property type="entry name" value="PQQ"/>
    <property type="match status" value="7"/>
</dbReference>
<keyword evidence="3 4" id="KW-0998">Cell outer membrane</keyword>
<accession>A0A1C3H3X3</accession>
<comment type="subcellular location">
    <subcellularLocation>
        <location evidence="4">Cell outer membrane</location>
        <topology evidence="4">Lipid-anchor</topology>
    </subcellularLocation>
</comment>
<dbReference type="GO" id="GO:0009279">
    <property type="term" value="C:cell outer membrane"/>
    <property type="evidence" value="ECO:0007669"/>
    <property type="project" value="UniProtKB-SubCell"/>
</dbReference>
<dbReference type="EMBL" id="FKLO01000041">
    <property type="protein sequence ID" value="SAM63063.1"/>
    <property type="molecule type" value="Genomic_DNA"/>
</dbReference>
<evidence type="ECO:0000256" key="4">
    <source>
        <dbReference type="HAMAP-Rule" id="MF_00923"/>
    </source>
</evidence>
<name>A0A1C3H3X3_9GAMM</name>
<keyword evidence="4" id="KW-0564">Palmitate</keyword>
<feature type="signal peptide" evidence="5">
    <location>
        <begin position="1"/>
        <end position="23"/>
    </location>
</feature>
<comment type="function">
    <text evidence="4">Part of the outer membrane protein assembly complex, which is involved in assembly and insertion of beta-barrel proteins into the outer membrane.</text>
</comment>
<evidence type="ECO:0000256" key="5">
    <source>
        <dbReference type="SAM" id="SignalP"/>
    </source>
</evidence>
<dbReference type="Proteomes" id="UP000190837">
    <property type="component" value="Unassembled WGS sequence"/>
</dbReference>
<comment type="similarity">
    <text evidence="4">Belongs to the BamB family.</text>
</comment>
<gene>
    <name evidence="4" type="primary">bamB</name>
    <name evidence="7" type="ORF">CHUV0807_1079</name>
</gene>
<evidence type="ECO:0000313" key="8">
    <source>
        <dbReference type="Proteomes" id="UP000190837"/>
    </source>
</evidence>
<dbReference type="InterPro" id="IPR018391">
    <property type="entry name" value="PQQ_b-propeller_rpt"/>
</dbReference>
<dbReference type="Gene3D" id="2.130.10.10">
    <property type="entry name" value="YVTN repeat-like/Quinoprotein amine dehydrogenase"/>
    <property type="match status" value="1"/>
</dbReference>
<keyword evidence="4 7" id="KW-0449">Lipoprotein</keyword>
<dbReference type="InterPro" id="IPR015943">
    <property type="entry name" value="WD40/YVTN_repeat-like_dom_sf"/>
</dbReference>
<dbReference type="AlphaFoldDB" id="A0A1C3H3X3"/>
<evidence type="ECO:0000259" key="6">
    <source>
        <dbReference type="Pfam" id="PF13360"/>
    </source>
</evidence>
<feature type="domain" description="Pyrrolo-quinoline quinone repeat" evidence="6">
    <location>
        <begin position="81"/>
        <end position="313"/>
    </location>
</feature>
<dbReference type="GO" id="GO:0051205">
    <property type="term" value="P:protein insertion into membrane"/>
    <property type="evidence" value="ECO:0007669"/>
    <property type="project" value="UniProtKB-UniRule"/>
</dbReference>
<dbReference type="InterPro" id="IPR011047">
    <property type="entry name" value="Quinoprotein_ADH-like_sf"/>
</dbReference>
<dbReference type="InterPro" id="IPR017687">
    <property type="entry name" value="BamB"/>
</dbReference>
<dbReference type="PROSITE" id="PS51257">
    <property type="entry name" value="PROKAR_LIPOPROTEIN"/>
    <property type="match status" value="1"/>
</dbReference>
<evidence type="ECO:0000256" key="1">
    <source>
        <dbReference type="ARBA" id="ARBA00022729"/>
    </source>
</evidence>
<dbReference type="GO" id="GO:0043165">
    <property type="term" value="P:Gram-negative-bacterium-type cell outer membrane assembly"/>
    <property type="evidence" value="ECO:0007669"/>
    <property type="project" value="UniProtKB-UniRule"/>
</dbReference>
<reference evidence="8" key="1">
    <citation type="submission" date="2016-04" db="EMBL/GenBank/DDBJ databases">
        <authorList>
            <person name="Tagini F."/>
        </authorList>
    </citation>
    <scope>NUCLEOTIDE SEQUENCE [LARGE SCALE GENOMIC DNA]</scope>
    <source>
        <strain evidence="8">CHUV0807</strain>
    </source>
</reference>
<evidence type="ECO:0000256" key="2">
    <source>
        <dbReference type="ARBA" id="ARBA00023136"/>
    </source>
</evidence>
<dbReference type="PANTHER" id="PTHR34512">
    <property type="entry name" value="CELL SURFACE PROTEIN"/>
    <property type="match status" value="1"/>
</dbReference>
<dbReference type="NCBIfam" id="TIGR03300">
    <property type="entry name" value="assembly_YfgL"/>
    <property type="match status" value="1"/>
</dbReference>
<keyword evidence="1 4" id="KW-0732">Signal</keyword>